<feature type="transmembrane region" description="Helical" evidence="1">
    <location>
        <begin position="194"/>
        <end position="215"/>
    </location>
</feature>
<proteinExistence type="predicted"/>
<reference evidence="2 3" key="1">
    <citation type="submission" date="2017-08" db="EMBL/GenBank/DDBJ databases">
        <title>Infants hospitalized years apart are colonized by the same room-sourced microbial strains.</title>
        <authorList>
            <person name="Brooks B."/>
            <person name="Olm M.R."/>
            <person name="Firek B.A."/>
            <person name="Baker R."/>
            <person name="Thomas B.C."/>
            <person name="Morowitz M.J."/>
            <person name="Banfield J.F."/>
        </authorList>
    </citation>
    <scope>NUCLEOTIDE SEQUENCE [LARGE SCALE GENOMIC DNA]</scope>
    <source>
        <strain evidence="2">S2_003_000_R2_11</strain>
    </source>
</reference>
<keyword evidence="1" id="KW-0812">Transmembrane</keyword>
<dbReference type="InterPro" id="IPR022472">
    <property type="entry name" value="VPLPA-CTERM"/>
</dbReference>
<dbReference type="Gene3D" id="2.60.120.260">
    <property type="entry name" value="Galactose-binding domain-like"/>
    <property type="match status" value="1"/>
</dbReference>
<dbReference type="EMBL" id="QFQS01000003">
    <property type="protein sequence ID" value="PZQ96885.1"/>
    <property type="molecule type" value="Genomic_DNA"/>
</dbReference>
<organism evidence="2 3">
    <name type="scientific">Cereibacter sphaeroides</name>
    <name type="common">Rhodobacter sphaeroides</name>
    <dbReference type="NCBI Taxonomy" id="1063"/>
    <lineage>
        <taxon>Bacteria</taxon>
        <taxon>Pseudomonadati</taxon>
        <taxon>Pseudomonadota</taxon>
        <taxon>Alphaproteobacteria</taxon>
        <taxon>Rhodobacterales</taxon>
        <taxon>Paracoccaceae</taxon>
        <taxon>Cereibacter</taxon>
    </lineage>
</organism>
<comment type="caution">
    <text evidence="2">The sequence shown here is derived from an EMBL/GenBank/DDBJ whole genome shotgun (WGS) entry which is preliminary data.</text>
</comment>
<evidence type="ECO:0008006" key="4">
    <source>
        <dbReference type="Google" id="ProtNLM"/>
    </source>
</evidence>
<name>A0A2W5SCB4_CERSP</name>
<dbReference type="NCBIfam" id="TIGR03370">
    <property type="entry name" value="VPLPA-CTERM"/>
    <property type="match status" value="1"/>
</dbReference>
<evidence type="ECO:0000313" key="2">
    <source>
        <dbReference type="EMBL" id="PZQ96885.1"/>
    </source>
</evidence>
<evidence type="ECO:0000256" key="1">
    <source>
        <dbReference type="SAM" id="Phobius"/>
    </source>
</evidence>
<keyword evidence="1" id="KW-1133">Transmembrane helix</keyword>
<gene>
    <name evidence="2" type="ORF">DI533_15085</name>
</gene>
<sequence length="220" mass="22628">MCAATLFLSLPATASTLVVNGSFEAGVPGNVAGNHNGQSFTNMPGNGGWDIWQNLVGWSAVSGDGIEIQTNGTIGEVDAQDGQYYVELDARGNSVMEQIVTLAKGSYLLSFWYSPRSADSLTNGIEYAIGDLLDGVVVGPSARQNTAVGLWTLISSPFIVTEAGTYALRFGAIGTSNGYGGLIDNVSITAEEPAAVPVPAAGLLLIGALGGLGVLRRSKS</sequence>
<dbReference type="Proteomes" id="UP000248975">
    <property type="component" value="Unassembled WGS sequence"/>
</dbReference>
<dbReference type="AlphaFoldDB" id="A0A2W5SCB4"/>
<keyword evidence="1" id="KW-0472">Membrane</keyword>
<evidence type="ECO:0000313" key="3">
    <source>
        <dbReference type="Proteomes" id="UP000248975"/>
    </source>
</evidence>
<accession>A0A2W5SCB4</accession>
<protein>
    <recommendedName>
        <fullName evidence="4">VPLPA-CTERM sorting domain-containing protein</fullName>
    </recommendedName>
</protein>